<reference evidence="2" key="2">
    <citation type="submission" date="2021-09" db="EMBL/GenBank/DDBJ databases">
        <authorList>
            <person name="Gilroy R."/>
        </authorList>
    </citation>
    <scope>NUCLEOTIDE SEQUENCE</scope>
    <source>
        <strain evidence="2">1647</strain>
    </source>
</reference>
<evidence type="ECO:0000256" key="1">
    <source>
        <dbReference type="SAM" id="Phobius"/>
    </source>
</evidence>
<keyword evidence="1" id="KW-1133">Transmembrane helix</keyword>
<proteinExistence type="predicted"/>
<sequence length="140" mass="15104">MRTRWLARAEAVVRGVMYALITVSGASVLLHPPRSYGQVADVLTTGWGVLQLLAVVGVIAVAAGKPLWEWRIAGPVACGILLYALVSYMAVGGEGLGHLPRATDISALSLALFARFFVLWQKVEQAKVQVHAYESRGMDE</sequence>
<dbReference type="EMBL" id="DYWO01000474">
    <property type="protein sequence ID" value="HJF51259.1"/>
    <property type="molecule type" value="Genomic_DNA"/>
</dbReference>
<organism evidence="2 3">
    <name type="scientific">Brachybacterium paraconglomeratum</name>
    <dbReference type="NCBI Taxonomy" id="173362"/>
    <lineage>
        <taxon>Bacteria</taxon>
        <taxon>Bacillati</taxon>
        <taxon>Actinomycetota</taxon>
        <taxon>Actinomycetes</taxon>
        <taxon>Micrococcales</taxon>
        <taxon>Dermabacteraceae</taxon>
        <taxon>Brachybacterium</taxon>
    </lineage>
</organism>
<feature type="transmembrane region" description="Helical" evidence="1">
    <location>
        <begin position="42"/>
        <end position="63"/>
    </location>
</feature>
<gene>
    <name evidence="2" type="ORF">K8W24_15965</name>
</gene>
<name>A0A921GS25_9MICO</name>
<feature type="transmembrane region" description="Helical" evidence="1">
    <location>
        <begin position="70"/>
        <end position="90"/>
    </location>
</feature>
<dbReference type="Proteomes" id="UP000775129">
    <property type="component" value="Unassembled WGS sequence"/>
</dbReference>
<feature type="transmembrane region" description="Helical" evidence="1">
    <location>
        <begin position="102"/>
        <end position="120"/>
    </location>
</feature>
<keyword evidence="1" id="KW-0472">Membrane</keyword>
<comment type="caution">
    <text evidence="2">The sequence shown here is derived from an EMBL/GenBank/DDBJ whole genome shotgun (WGS) entry which is preliminary data.</text>
</comment>
<dbReference type="AlphaFoldDB" id="A0A921GS25"/>
<evidence type="ECO:0000313" key="2">
    <source>
        <dbReference type="EMBL" id="HJF51259.1"/>
    </source>
</evidence>
<evidence type="ECO:0000313" key="3">
    <source>
        <dbReference type="Proteomes" id="UP000775129"/>
    </source>
</evidence>
<feature type="transmembrane region" description="Helical" evidence="1">
    <location>
        <begin position="12"/>
        <end position="30"/>
    </location>
</feature>
<accession>A0A921GS25</accession>
<protein>
    <submittedName>
        <fullName evidence="2">Uncharacterized protein</fullName>
    </submittedName>
</protein>
<reference evidence="2" key="1">
    <citation type="journal article" date="2021" name="PeerJ">
        <title>Extensive microbial diversity within the chicken gut microbiome revealed by metagenomics and culture.</title>
        <authorList>
            <person name="Gilroy R."/>
            <person name="Ravi A."/>
            <person name="Getino M."/>
            <person name="Pursley I."/>
            <person name="Horton D.L."/>
            <person name="Alikhan N.F."/>
            <person name="Baker D."/>
            <person name="Gharbi K."/>
            <person name="Hall N."/>
            <person name="Watson M."/>
            <person name="Adriaenssens E.M."/>
            <person name="Foster-Nyarko E."/>
            <person name="Jarju S."/>
            <person name="Secka A."/>
            <person name="Antonio M."/>
            <person name="Oren A."/>
            <person name="Chaudhuri R.R."/>
            <person name="La Ragione R."/>
            <person name="Hildebrand F."/>
            <person name="Pallen M.J."/>
        </authorList>
    </citation>
    <scope>NUCLEOTIDE SEQUENCE</scope>
    <source>
        <strain evidence="2">1647</strain>
    </source>
</reference>
<keyword evidence="1" id="KW-0812">Transmembrane</keyword>